<feature type="region of interest" description="Disordered" evidence="16">
    <location>
        <begin position="1069"/>
        <end position="1100"/>
    </location>
</feature>
<dbReference type="InterPro" id="IPR050236">
    <property type="entry name" value="Ser_Thr_kinase_AGC"/>
</dbReference>
<feature type="compositionally biased region" description="Low complexity" evidence="16">
    <location>
        <begin position="1584"/>
        <end position="1601"/>
    </location>
</feature>
<dbReference type="SUPFAM" id="SSF56112">
    <property type="entry name" value="Protein kinase-like (PK-like)"/>
    <property type="match status" value="1"/>
</dbReference>
<dbReference type="GO" id="GO:0005737">
    <property type="term" value="C:cytoplasm"/>
    <property type="evidence" value="ECO:0007669"/>
    <property type="project" value="UniProtKB-SubCell"/>
</dbReference>
<feature type="region of interest" description="Disordered" evidence="16">
    <location>
        <begin position="281"/>
        <end position="308"/>
    </location>
</feature>
<keyword evidence="13" id="KW-0460">Magnesium</keyword>
<evidence type="ECO:0000256" key="10">
    <source>
        <dbReference type="ARBA" id="ARBA00022741"/>
    </source>
</evidence>
<feature type="region of interest" description="Disordered" evidence="16">
    <location>
        <begin position="1418"/>
        <end position="1794"/>
    </location>
</feature>
<feature type="region of interest" description="Disordered" evidence="16">
    <location>
        <begin position="483"/>
        <end position="510"/>
    </location>
</feature>
<dbReference type="InterPro" id="IPR001478">
    <property type="entry name" value="PDZ"/>
</dbReference>
<evidence type="ECO:0000256" key="4">
    <source>
        <dbReference type="ARBA" id="ARBA00012513"/>
    </source>
</evidence>
<keyword evidence="7" id="KW-0597">Phosphoprotein</keyword>
<dbReference type="PROSITE" id="PS50106">
    <property type="entry name" value="PDZ"/>
    <property type="match status" value="1"/>
</dbReference>
<dbReference type="GO" id="GO:0032502">
    <property type="term" value="P:developmental process"/>
    <property type="evidence" value="ECO:0007669"/>
    <property type="project" value="UniProtKB-ARBA"/>
</dbReference>
<dbReference type="FunFam" id="1.10.510.10:FF:000012">
    <property type="entry name" value="microtubule-associated serine/threonine-protein kinase 2 isoform X1"/>
    <property type="match status" value="1"/>
</dbReference>
<dbReference type="InterPro" id="IPR036034">
    <property type="entry name" value="PDZ_sf"/>
</dbReference>
<dbReference type="Gene3D" id="2.30.42.10">
    <property type="match status" value="1"/>
</dbReference>
<gene>
    <name evidence="21" type="primary">MAST2</name>
</gene>
<keyword evidence="6" id="KW-0723">Serine/threonine-protein kinase</keyword>
<dbReference type="PROSITE" id="PS51285">
    <property type="entry name" value="AGC_KINASE_CTER"/>
    <property type="match status" value="1"/>
</dbReference>
<dbReference type="CTD" id="23139"/>
<feature type="region of interest" description="Disordered" evidence="16">
    <location>
        <begin position="1198"/>
        <end position="1405"/>
    </location>
</feature>
<comment type="catalytic activity">
    <reaction evidence="14">
        <text>L-threonyl-[protein] + ATP = O-phospho-L-threonyl-[protein] + ADP + H(+)</text>
        <dbReference type="Rhea" id="RHEA:46608"/>
        <dbReference type="Rhea" id="RHEA-COMP:11060"/>
        <dbReference type="Rhea" id="RHEA-COMP:11605"/>
        <dbReference type="ChEBI" id="CHEBI:15378"/>
        <dbReference type="ChEBI" id="CHEBI:30013"/>
        <dbReference type="ChEBI" id="CHEBI:30616"/>
        <dbReference type="ChEBI" id="CHEBI:61977"/>
        <dbReference type="ChEBI" id="CHEBI:456216"/>
        <dbReference type="EC" id="2.7.11.1"/>
    </reaction>
</comment>
<dbReference type="RefSeq" id="XP_004740474.2">
    <property type="nucleotide sequence ID" value="XM_004740417.2"/>
</dbReference>
<feature type="compositionally biased region" description="Basic and acidic residues" evidence="16">
    <location>
        <begin position="1720"/>
        <end position="1734"/>
    </location>
</feature>
<keyword evidence="12" id="KW-0067">ATP-binding</keyword>
<dbReference type="GO" id="GO:0007010">
    <property type="term" value="P:cytoskeleton organization"/>
    <property type="evidence" value="ECO:0007669"/>
    <property type="project" value="TreeGrafter"/>
</dbReference>
<evidence type="ECO:0000256" key="1">
    <source>
        <dbReference type="ARBA" id="ARBA00001946"/>
    </source>
</evidence>
<dbReference type="PANTHER" id="PTHR24356:SF136">
    <property type="entry name" value="MICROTUBULE-ASSOCIATED SERINE_THREONINE-PROTEIN KINASE 2"/>
    <property type="match status" value="1"/>
</dbReference>
<feature type="region of interest" description="Disordered" evidence="16">
    <location>
        <begin position="911"/>
        <end position="930"/>
    </location>
</feature>
<dbReference type="InterPro" id="IPR023142">
    <property type="entry name" value="MAST_pre-PK_dom_sf"/>
</dbReference>
<dbReference type="GO" id="GO:0005524">
    <property type="term" value="F:ATP binding"/>
    <property type="evidence" value="ECO:0007669"/>
    <property type="project" value="UniProtKB-KW"/>
</dbReference>
<dbReference type="InterPro" id="IPR037711">
    <property type="entry name" value="MAST"/>
</dbReference>
<evidence type="ECO:0000256" key="15">
    <source>
        <dbReference type="ARBA" id="ARBA00048679"/>
    </source>
</evidence>
<keyword evidence="5" id="KW-0963">Cytoplasm</keyword>
<feature type="compositionally biased region" description="Basic and acidic residues" evidence="16">
    <location>
        <begin position="877"/>
        <end position="887"/>
    </location>
</feature>
<evidence type="ECO:0000256" key="12">
    <source>
        <dbReference type="ARBA" id="ARBA00022840"/>
    </source>
</evidence>
<evidence type="ECO:0000256" key="8">
    <source>
        <dbReference type="ARBA" id="ARBA00022679"/>
    </source>
</evidence>
<comment type="similarity">
    <text evidence="3">Belongs to the protein kinase superfamily. AGC Ser/Thr protein kinase family.</text>
</comment>
<evidence type="ECO:0000256" key="3">
    <source>
        <dbReference type="ARBA" id="ARBA00009903"/>
    </source>
</evidence>
<evidence type="ECO:0000313" key="21">
    <source>
        <dbReference type="RefSeq" id="XP_004740474.2"/>
    </source>
</evidence>
<proteinExistence type="inferred from homology"/>
<dbReference type="InterPro" id="IPR000961">
    <property type="entry name" value="AGC-kinase_C"/>
</dbReference>
<feature type="compositionally biased region" description="Basic and acidic residues" evidence="16">
    <location>
        <begin position="979"/>
        <end position="989"/>
    </location>
</feature>
<evidence type="ECO:0000313" key="20">
    <source>
        <dbReference type="Proteomes" id="UP000000715"/>
    </source>
</evidence>
<evidence type="ECO:0000259" key="19">
    <source>
        <dbReference type="PROSITE" id="PS51285"/>
    </source>
</evidence>
<evidence type="ECO:0000259" key="18">
    <source>
        <dbReference type="PROSITE" id="PS50106"/>
    </source>
</evidence>
<name>A0A8U0MFQ4_MUSPF</name>
<comment type="subcellular location">
    <subcellularLocation>
        <location evidence="2">Cytoplasm</location>
    </subcellularLocation>
</comment>
<dbReference type="InterPro" id="IPR000719">
    <property type="entry name" value="Prot_kinase_dom"/>
</dbReference>
<dbReference type="Gene3D" id="1.10.510.10">
    <property type="entry name" value="Transferase(Phosphotransferase) domain 1"/>
    <property type="match status" value="1"/>
</dbReference>
<dbReference type="SUPFAM" id="SSF50156">
    <property type="entry name" value="PDZ domain-like"/>
    <property type="match status" value="1"/>
</dbReference>
<evidence type="ECO:0000259" key="17">
    <source>
        <dbReference type="PROSITE" id="PS50011"/>
    </source>
</evidence>
<dbReference type="Proteomes" id="UP000000715">
    <property type="component" value="Unplaced"/>
</dbReference>
<dbReference type="FunFam" id="3.30.200.20:FF:001045">
    <property type="entry name" value="Microtubule-associated serine/threonine kinase 1a"/>
    <property type="match status" value="1"/>
</dbReference>
<feature type="compositionally biased region" description="Basic and acidic residues" evidence="16">
    <location>
        <begin position="1420"/>
        <end position="1445"/>
    </location>
</feature>
<feature type="region of interest" description="Disordered" evidence="16">
    <location>
        <begin position="1"/>
        <end position="59"/>
    </location>
</feature>
<keyword evidence="11 21" id="KW-0418">Kinase</keyword>
<keyword evidence="9" id="KW-0479">Metal-binding</keyword>
<dbReference type="InterPro" id="IPR015022">
    <property type="entry name" value="MAST_pre-PK_dom"/>
</dbReference>
<evidence type="ECO:0000256" key="11">
    <source>
        <dbReference type="ARBA" id="ARBA00022777"/>
    </source>
</evidence>
<dbReference type="GeneID" id="101683884"/>
<keyword evidence="8" id="KW-0808">Transferase</keyword>
<dbReference type="SUPFAM" id="SSF140482">
    <property type="entry name" value="MAST3 pre-PK domain-like"/>
    <property type="match status" value="1"/>
</dbReference>
<evidence type="ECO:0000256" key="9">
    <source>
        <dbReference type="ARBA" id="ARBA00022723"/>
    </source>
</evidence>
<organism evidence="20 21">
    <name type="scientific">Mustela putorius furo</name>
    <name type="common">European domestic ferret</name>
    <name type="synonym">Mustela furo</name>
    <dbReference type="NCBI Taxonomy" id="9669"/>
    <lineage>
        <taxon>Eukaryota</taxon>
        <taxon>Metazoa</taxon>
        <taxon>Chordata</taxon>
        <taxon>Craniata</taxon>
        <taxon>Vertebrata</taxon>
        <taxon>Euteleostomi</taxon>
        <taxon>Mammalia</taxon>
        <taxon>Eutheria</taxon>
        <taxon>Laurasiatheria</taxon>
        <taxon>Carnivora</taxon>
        <taxon>Caniformia</taxon>
        <taxon>Musteloidea</taxon>
        <taxon>Mustelidae</taxon>
        <taxon>Mustelinae</taxon>
        <taxon>Mustela</taxon>
    </lineage>
</organism>
<feature type="region of interest" description="Disordered" evidence="16">
    <location>
        <begin position="864"/>
        <end position="897"/>
    </location>
</feature>
<dbReference type="InterPro" id="IPR008271">
    <property type="entry name" value="Ser/Thr_kinase_AS"/>
</dbReference>
<evidence type="ECO:0000256" key="7">
    <source>
        <dbReference type="ARBA" id="ARBA00022553"/>
    </source>
</evidence>
<protein>
    <recommendedName>
        <fullName evidence="4">non-specific serine/threonine protein kinase</fullName>
        <ecNumber evidence="4">2.7.11.1</ecNumber>
    </recommendedName>
</protein>
<feature type="compositionally biased region" description="Polar residues" evidence="16">
    <location>
        <begin position="200"/>
        <end position="213"/>
    </location>
</feature>
<dbReference type="SMART" id="SM00228">
    <property type="entry name" value="PDZ"/>
    <property type="match status" value="1"/>
</dbReference>
<dbReference type="GO" id="GO:0008017">
    <property type="term" value="F:microtubule binding"/>
    <property type="evidence" value="ECO:0007669"/>
    <property type="project" value="TreeGrafter"/>
</dbReference>
<accession>A0A8U0MFQ4</accession>
<dbReference type="InterPro" id="IPR041489">
    <property type="entry name" value="PDZ_6"/>
</dbReference>
<dbReference type="Pfam" id="PF17820">
    <property type="entry name" value="PDZ_6"/>
    <property type="match status" value="1"/>
</dbReference>
<evidence type="ECO:0000256" key="16">
    <source>
        <dbReference type="SAM" id="MobiDB-lite"/>
    </source>
</evidence>
<dbReference type="PROSITE" id="PS00108">
    <property type="entry name" value="PROTEIN_KINASE_ST"/>
    <property type="match status" value="1"/>
</dbReference>
<dbReference type="GO" id="GO:0000287">
    <property type="term" value="F:magnesium ion binding"/>
    <property type="evidence" value="ECO:0007669"/>
    <property type="project" value="InterPro"/>
</dbReference>
<sequence length="1794" mass="196441">MKRSRCRDRPQPPPPAGRREDGAQRAVELPQPQPLPPRRRAPPGRQLLEERTGLSGPEVREQEVIAGLSPLLFRKLSNPDIFSSTGKAKLQRQLSQDDCKLRRGSLASSLSGKQLLPLSSSVHSSVGQVTWQSSGEASNLVRMRNQSLGQSAPSLTAGLKELSLPRRGSFCRTSNRKSLIVTSNTSPTLPRPHSPLHGHTGNSPLDSPRNFSPNAPAHFSFVPARRTDGRRWSLASLPSSGYGTNTPSSTVSSSCSSQEKLHQLPFQPTADELHFLTKHFSTESVPDEEGRQSPAMRPRSRSLSPGRSPVSFDSEIIMMNHVYKERFPKATAQMEERLAEFISSNTPDSVLPLADGTLSFIHHQVIEMARDCLDKSRNRLITSHYFYELQENLEKLLQDAHERSESSEVAFVMQLVKKLMIVIARPARLLECLEFDPEEFYHLLEAAEGHAKEGQGIKCDIPRYIVSQLGLTRDPLEEMAQLSSYDSPDTPETDDSVEGRGASLTSKKTPSEEDFETIKLISNGAYGAVFLVRHKSTRQRFAMKKVNKQNLILRNQIQQAFVERDILTFAENPFVVSMFCSFETKRHLCMVMEYVEGGDCATLLKNIGALPVDMVRLYFAETVLALEYLHNYGIVHRDLKPDNLLITSMGHIKLTDFGLSKIGLMSLTTNLYEGHIEKDAREFLDKQVCGTPEYIAPEVILRQGYGKPVDWWAMGIILYEFLVGCVPFFGDTPEELFGQVISDEIVWPEGDDALPPDAQDLTSKLLHQNPLERLGTGSASEVKQHSFFTGLDWTGLLRQKAEFIPQLESEDDTSYFDTRSERYHHVDSEDEEEVSEDGCLEIRQFSSCSPRFSKVYSSMERLSLLEERRAPPPTKRSLSEEKDDRSDGLAGLKGQDRSWVIGSPEILRKQLSVSESSHTESDSSPPLTVRRRCSGLLDAPRFPEGPEEASSTPRRQQQEGTWLLTPPSGEGVSGPAPERPVERRLKLDEEPFGQSCGSSSAVETPGGRGTPQLTEGATAKAISDLAVRRARHRLLSGDSVEKRTARPINKVIKSASATTLSLLIPAEHTSSPLASPMSPHSQSSNPSSRDSSPSRDFLPALSSSRPPIIIHRAGKKYGFTLRAIRVYMGESDIYTVHHMVWHVEDGGPASEAGLRQGDLITHVNGEPVHGLVHTEVVELILKSGNKVSISTTPLENTSIKVGPARKGSYKAKMARRSKRSRGKDGQESRKRSSLFRKITKQASLLHTSRSLSSLNRSLSSGESGPGSPTHSHSLSPRSPTQGYRVTPDAVHSVGGNSSQSSSPSSSVPSSPAGSGHTRPSSLHGLAPKLQRQYRSPRRKSAGSIPLSPLAHTPSPPPAASPQRSPSPLSGHGAQAFPAKLHLSPPLGRQLSRPKSAEPPRSPLLKRVQSAEKLAAALAASEKKLATSRKHSLDLPHPELKKELPPREVSPLEVVGTRSVLSGKGVLQPSPSWALGTLRQDRAERRESLQKQEAIREVDSSEDDAEEGPENSQGVREPNSAPTPEVGRAAPLTGAGEGEEEDAFLSKDPKSQGRVVSGLLTEVTLKPPRMEGSSVPQRELGIPQAFEEAASSSSAAPSLGEAEPTDPIPPEGCWKAQHFHTQALTALCPSSSGPVPTSRSAASSTSGEPGRWSWKFLIEGPDRASPSRKATMEGGMASSQDLETITPAHPENLSPRQEGKSWPPGAPGLVHPPCEFPHQSRLWEPKCAEREKEEPDLGITKVPDASGDRRQDIPCRSCPLIQEPGPSLLRRGRDPGGPQKHQDLALVPDELLKQT</sequence>
<dbReference type="Gene3D" id="1.20.1480.20">
    <property type="entry name" value="MAST3 pre-PK domain-like"/>
    <property type="match status" value="1"/>
</dbReference>
<evidence type="ECO:0000256" key="2">
    <source>
        <dbReference type="ARBA" id="ARBA00004496"/>
    </source>
</evidence>
<keyword evidence="20" id="KW-1185">Reference proteome</keyword>
<feature type="region of interest" description="Disordered" evidence="16">
    <location>
        <begin position="181"/>
        <end position="260"/>
    </location>
</feature>
<feature type="compositionally biased region" description="Low complexity" evidence="16">
    <location>
        <begin position="1243"/>
        <end position="1276"/>
    </location>
</feature>
<feature type="region of interest" description="Disordered" evidence="16">
    <location>
        <begin position="937"/>
        <end position="1017"/>
    </location>
</feature>
<dbReference type="GO" id="GO:0035556">
    <property type="term" value="P:intracellular signal transduction"/>
    <property type="evidence" value="ECO:0007669"/>
    <property type="project" value="TreeGrafter"/>
</dbReference>
<evidence type="ECO:0000256" key="13">
    <source>
        <dbReference type="ARBA" id="ARBA00022842"/>
    </source>
</evidence>
<feature type="compositionally biased region" description="Polar residues" evidence="16">
    <location>
        <begin position="1618"/>
        <end position="1646"/>
    </location>
</feature>
<dbReference type="GO" id="GO:0015630">
    <property type="term" value="C:microtubule cytoskeleton"/>
    <property type="evidence" value="ECO:0007669"/>
    <property type="project" value="TreeGrafter"/>
</dbReference>
<dbReference type="CDD" id="cd23074">
    <property type="entry name" value="PDZ_MAST2"/>
    <property type="match status" value="1"/>
</dbReference>
<evidence type="ECO:0000256" key="6">
    <source>
        <dbReference type="ARBA" id="ARBA00022527"/>
    </source>
</evidence>
<feature type="compositionally biased region" description="Polar residues" evidence="16">
    <location>
        <begin position="949"/>
        <end position="960"/>
    </location>
</feature>
<dbReference type="InterPro" id="IPR011009">
    <property type="entry name" value="Kinase-like_dom_sf"/>
</dbReference>
<dbReference type="SMART" id="SM00220">
    <property type="entry name" value="S_TKc"/>
    <property type="match status" value="1"/>
</dbReference>
<dbReference type="PROSITE" id="PS50011">
    <property type="entry name" value="PROTEIN_KINASE_DOM"/>
    <property type="match status" value="1"/>
</dbReference>
<dbReference type="Pfam" id="PF00069">
    <property type="entry name" value="Pkinase"/>
    <property type="match status" value="1"/>
</dbReference>
<feature type="compositionally biased region" description="Acidic residues" evidence="16">
    <location>
        <begin position="1499"/>
        <end position="1508"/>
    </location>
</feature>
<reference evidence="21" key="1">
    <citation type="submission" date="2025-08" db="UniProtKB">
        <authorList>
            <consortium name="RefSeq"/>
        </authorList>
    </citation>
    <scope>IDENTIFICATION</scope>
    <source>
        <tissue evidence="21">Brain</tissue>
    </source>
</reference>
<dbReference type="Gene3D" id="3.30.200.20">
    <property type="entry name" value="Phosphorylase Kinase, domain 1"/>
    <property type="match status" value="1"/>
</dbReference>
<feature type="domain" description="PDZ" evidence="18">
    <location>
        <begin position="1107"/>
        <end position="1195"/>
    </location>
</feature>
<evidence type="ECO:0000256" key="14">
    <source>
        <dbReference type="ARBA" id="ARBA00047899"/>
    </source>
</evidence>
<dbReference type="PANTHER" id="PTHR24356">
    <property type="entry name" value="SERINE/THREONINE-PROTEIN KINASE"/>
    <property type="match status" value="1"/>
</dbReference>
<feature type="compositionally biased region" description="Polar residues" evidence="16">
    <location>
        <begin position="236"/>
        <end position="247"/>
    </location>
</feature>
<comment type="cofactor">
    <cofactor evidence="1">
        <name>Mg(2+)</name>
        <dbReference type="ChEBI" id="CHEBI:18420"/>
    </cofactor>
</comment>
<keyword evidence="10" id="KW-0547">Nucleotide-binding</keyword>
<dbReference type="CDD" id="cd05609">
    <property type="entry name" value="STKc_MAST"/>
    <property type="match status" value="1"/>
</dbReference>
<feature type="compositionally biased region" description="Low complexity" evidence="16">
    <location>
        <begin position="1290"/>
        <end position="1315"/>
    </location>
</feature>
<dbReference type="FunFam" id="1.20.1480.20:FF:000001">
    <property type="entry name" value="microtubule-associated serine/threonine-protein kinase 4 isoform X1"/>
    <property type="match status" value="1"/>
</dbReference>
<evidence type="ECO:0000256" key="5">
    <source>
        <dbReference type="ARBA" id="ARBA00022490"/>
    </source>
</evidence>
<feature type="domain" description="AGC-kinase C-terminal" evidence="19">
    <location>
        <begin position="789"/>
        <end position="857"/>
    </location>
</feature>
<feature type="compositionally biased region" description="Basic and acidic residues" evidence="16">
    <location>
        <begin position="1478"/>
        <end position="1498"/>
    </location>
</feature>
<dbReference type="FunFam" id="2.30.42.10:FF:000008">
    <property type="entry name" value="microtubule-associated serine/threonine-protein kinase 4 isoform X2"/>
    <property type="match status" value="1"/>
</dbReference>
<dbReference type="Pfam" id="PF08926">
    <property type="entry name" value="DUF1908"/>
    <property type="match status" value="1"/>
</dbReference>
<feature type="domain" description="Protein kinase" evidence="17">
    <location>
        <begin position="515"/>
        <end position="788"/>
    </location>
</feature>
<dbReference type="EC" id="2.7.11.1" evidence="4"/>
<feature type="compositionally biased region" description="Basic and acidic residues" evidence="16">
    <location>
        <begin position="47"/>
        <end position="59"/>
    </location>
</feature>
<feature type="compositionally biased region" description="Low complexity" evidence="16">
    <location>
        <begin position="1075"/>
        <end position="1091"/>
    </location>
</feature>
<feature type="compositionally biased region" description="Basic residues" evidence="16">
    <location>
        <begin position="1207"/>
        <end position="1221"/>
    </location>
</feature>
<comment type="catalytic activity">
    <reaction evidence="15">
        <text>L-seryl-[protein] + ATP = O-phospho-L-seryl-[protein] + ADP + H(+)</text>
        <dbReference type="Rhea" id="RHEA:17989"/>
        <dbReference type="Rhea" id="RHEA-COMP:9863"/>
        <dbReference type="Rhea" id="RHEA-COMP:11604"/>
        <dbReference type="ChEBI" id="CHEBI:15378"/>
        <dbReference type="ChEBI" id="CHEBI:29999"/>
        <dbReference type="ChEBI" id="CHEBI:30616"/>
        <dbReference type="ChEBI" id="CHEBI:83421"/>
        <dbReference type="ChEBI" id="CHEBI:456216"/>
        <dbReference type="EC" id="2.7.11.1"/>
    </reaction>
</comment>
<dbReference type="GO" id="GO:0004674">
    <property type="term" value="F:protein serine/threonine kinase activity"/>
    <property type="evidence" value="ECO:0007669"/>
    <property type="project" value="UniProtKB-KW"/>
</dbReference>
<feature type="compositionally biased region" description="Low complexity" evidence="16">
    <location>
        <begin position="1360"/>
        <end position="1369"/>
    </location>
</feature>
<feature type="compositionally biased region" description="Low complexity" evidence="16">
    <location>
        <begin position="248"/>
        <end position="257"/>
    </location>
</feature>